<dbReference type="Pfam" id="PF03061">
    <property type="entry name" value="4HBT"/>
    <property type="match status" value="1"/>
</dbReference>
<dbReference type="Gene3D" id="3.10.129.10">
    <property type="entry name" value="Hotdog Thioesterase"/>
    <property type="match status" value="1"/>
</dbReference>
<dbReference type="EMBL" id="WTVA01000001">
    <property type="protein sequence ID" value="MZR21284.1"/>
    <property type="molecule type" value="Genomic_DNA"/>
</dbReference>
<reference evidence="3 4" key="1">
    <citation type="journal article" date="2014" name="Int. J. Syst. Evol. Microbiol.">
        <title>Sneathiella chungangensis sp. nov., isolated from a marine sand, and emended description of the genus Sneathiella.</title>
        <authorList>
            <person name="Siamphan C."/>
            <person name="Kim H."/>
            <person name="Lee J.S."/>
            <person name="Kim W."/>
        </authorList>
    </citation>
    <scope>NUCLEOTIDE SEQUENCE [LARGE SCALE GENOMIC DNA]</scope>
    <source>
        <strain evidence="3 4">KCTC 32476</strain>
    </source>
</reference>
<evidence type="ECO:0000313" key="4">
    <source>
        <dbReference type="Proteomes" id="UP000445696"/>
    </source>
</evidence>
<accession>A0A845ME06</accession>
<keyword evidence="1" id="KW-0378">Hydrolase</keyword>
<dbReference type="GO" id="GO:0061522">
    <property type="term" value="F:1,4-dihydroxy-2-naphthoyl-CoA thioesterase activity"/>
    <property type="evidence" value="ECO:0007669"/>
    <property type="project" value="TreeGrafter"/>
</dbReference>
<dbReference type="AlphaFoldDB" id="A0A845ME06"/>
<dbReference type="Proteomes" id="UP000445696">
    <property type="component" value="Unassembled WGS sequence"/>
</dbReference>
<proteinExistence type="predicted"/>
<evidence type="ECO:0000259" key="2">
    <source>
        <dbReference type="Pfam" id="PF03061"/>
    </source>
</evidence>
<dbReference type="SUPFAM" id="SSF54637">
    <property type="entry name" value="Thioesterase/thiol ester dehydrase-isomerase"/>
    <property type="match status" value="1"/>
</dbReference>
<evidence type="ECO:0000313" key="3">
    <source>
        <dbReference type="EMBL" id="MZR21284.1"/>
    </source>
</evidence>
<dbReference type="InterPro" id="IPR006683">
    <property type="entry name" value="Thioestr_dom"/>
</dbReference>
<dbReference type="GO" id="GO:0005829">
    <property type="term" value="C:cytosol"/>
    <property type="evidence" value="ECO:0007669"/>
    <property type="project" value="TreeGrafter"/>
</dbReference>
<dbReference type="CDD" id="cd03443">
    <property type="entry name" value="PaaI_thioesterase"/>
    <property type="match status" value="1"/>
</dbReference>
<dbReference type="OrthoDB" id="9813282at2"/>
<keyword evidence="4" id="KW-1185">Reference proteome</keyword>
<feature type="domain" description="Thioesterase" evidence="2">
    <location>
        <begin position="47"/>
        <end position="122"/>
    </location>
</feature>
<evidence type="ECO:0000256" key="1">
    <source>
        <dbReference type="ARBA" id="ARBA00022801"/>
    </source>
</evidence>
<gene>
    <name evidence="3" type="ORF">GQF03_02965</name>
</gene>
<dbReference type="PANTHER" id="PTHR43240">
    <property type="entry name" value="1,4-DIHYDROXY-2-NAPHTHOYL-COA THIOESTERASE 1"/>
    <property type="match status" value="1"/>
</dbReference>
<dbReference type="InterPro" id="IPR003736">
    <property type="entry name" value="PAAI_dom"/>
</dbReference>
<organism evidence="3 4">
    <name type="scientific">Sneathiella chungangensis</name>
    <dbReference type="NCBI Taxonomy" id="1418234"/>
    <lineage>
        <taxon>Bacteria</taxon>
        <taxon>Pseudomonadati</taxon>
        <taxon>Pseudomonadota</taxon>
        <taxon>Alphaproteobacteria</taxon>
        <taxon>Sneathiellales</taxon>
        <taxon>Sneathiellaceae</taxon>
        <taxon>Sneathiella</taxon>
    </lineage>
</organism>
<dbReference type="RefSeq" id="WP_161337687.1">
    <property type="nucleotide sequence ID" value="NZ_JBHSDG010000002.1"/>
</dbReference>
<protein>
    <submittedName>
        <fullName evidence="3">Hotdog fold thioesterase</fullName>
    </submittedName>
</protein>
<sequence>MTNNDLTAYLHDRMPLCATLGMKAEKMTPEEVILTLDWSLAICTSAGMLHGGAIMALADSAGGAAAFANLPEGASGTSTIESKTNFLGAVKEGKVTATAKPLHVGGSTIVIETEVRNDAGKLIGKVTQTQTVLRPRG</sequence>
<dbReference type="InterPro" id="IPR029069">
    <property type="entry name" value="HotDog_dom_sf"/>
</dbReference>
<comment type="caution">
    <text evidence="3">The sequence shown here is derived from an EMBL/GenBank/DDBJ whole genome shotgun (WGS) entry which is preliminary data.</text>
</comment>
<dbReference type="NCBIfam" id="TIGR00369">
    <property type="entry name" value="unchar_dom_1"/>
    <property type="match status" value="1"/>
</dbReference>
<dbReference type="PANTHER" id="PTHR43240:SF8">
    <property type="entry name" value="PHENYLACETIC ACID DEGRADATION-RELATED PROTEIN"/>
    <property type="match status" value="1"/>
</dbReference>
<name>A0A845ME06_9PROT</name>